<dbReference type="AlphaFoldDB" id="A0A1A6FYP6"/>
<reference evidence="2 3" key="1">
    <citation type="submission" date="2016-06" db="EMBL/GenBank/DDBJ databases">
        <title>The Draft Genome Sequence and Annotation of the Desert Woodrat Neotoma lepida.</title>
        <authorList>
            <person name="Campbell M."/>
            <person name="Oakeson K.F."/>
            <person name="Yandell M."/>
            <person name="Halpert J.R."/>
            <person name="Dearing D."/>
        </authorList>
    </citation>
    <scope>NUCLEOTIDE SEQUENCE [LARGE SCALE GENOMIC DNA]</scope>
    <source>
        <strain evidence="2">417</strain>
        <tissue evidence="2">Liver</tissue>
    </source>
</reference>
<evidence type="ECO:0000313" key="3">
    <source>
        <dbReference type="Proteomes" id="UP000092124"/>
    </source>
</evidence>
<proteinExistence type="predicted"/>
<dbReference type="PANTHER" id="PTHR40240:SF1">
    <property type="entry name" value="PLEXUS, ISOFORM A"/>
    <property type="match status" value="1"/>
</dbReference>
<feature type="compositionally biased region" description="Basic and acidic residues" evidence="1">
    <location>
        <begin position="97"/>
        <end position="111"/>
    </location>
</feature>
<gene>
    <name evidence="2" type="ORF">A6R68_10153</name>
</gene>
<feature type="compositionally biased region" description="Acidic residues" evidence="1">
    <location>
        <begin position="112"/>
        <end position="132"/>
    </location>
</feature>
<evidence type="ECO:0008006" key="4">
    <source>
        <dbReference type="Google" id="ProtNLM"/>
    </source>
</evidence>
<keyword evidence="3" id="KW-1185">Reference proteome</keyword>
<evidence type="ECO:0000256" key="1">
    <source>
        <dbReference type="SAM" id="MobiDB-lite"/>
    </source>
</evidence>
<sequence>MSDRAAPLSRKQRLMAAAGAALSCFICGGGIARGKELKLPVRPAGPAQPFFPFLQQQEPAPGARGLSAADGCVLVCAVCRCFLAEQWAAFERARTPVDKRVATREDARDSELSELSDADALPELDPEPEPEPEDAHDATKPGARRRRAGPGTHWAPEPRASVLRGVQEPWPVPTAPDSTDSAASSRTVGPPERSSTPEGSDVAGSLGDEGLERPPRTPADSQARCCYVCGSALSPASQQQIHVQKQEAPSQAPFFPFLWLHSPPPGAQPITEAGSTLVCPCCFSSLTHQWQSFELANVPVLQRLYVVPLNSHAPGMASKARRLPREEGPALASGLLREACYLCGEDCTRDARAVPSRIVNGNSGGSMHFPFLSLLPCPPNARPPNKRCEVRSCPKCFSVLEDVWALYRASHNRELISSVQGFLGRYHQAFSASDPTLSELPASAQGGPPAVCYICGAELGPGKEFQLSMNPASHLGEKEPFFPFLTVYPPAPRARPADSTGLVTTCVLCYHDLLGQWLQHEARAAHQAVSAWSRQYQVDTFVCFFCQQEKKRCLGLKSVRVARLPLFLYTLRASHSLLVDDGRQLIIGACVECGTLVCAGQGLSSQGPMGWSSPAAGVTKPVAKSHLAKPLSLIVTVLLI</sequence>
<feature type="region of interest" description="Disordered" evidence="1">
    <location>
        <begin position="97"/>
        <end position="219"/>
    </location>
</feature>
<dbReference type="Proteomes" id="UP000092124">
    <property type="component" value="Unassembled WGS sequence"/>
</dbReference>
<dbReference type="PANTHER" id="PTHR40240">
    <property type="entry name" value="PLEXUS, ISOFORM A"/>
    <property type="match status" value="1"/>
</dbReference>
<dbReference type="PROSITE" id="PS51257">
    <property type="entry name" value="PROKAR_LIPOPROTEIN"/>
    <property type="match status" value="1"/>
</dbReference>
<name>A0A1A6FYP6_NEOLE</name>
<dbReference type="EMBL" id="LZPO01110810">
    <property type="protein sequence ID" value="OBS58719.1"/>
    <property type="molecule type" value="Genomic_DNA"/>
</dbReference>
<dbReference type="OrthoDB" id="8744624at2759"/>
<organism evidence="2 3">
    <name type="scientific">Neotoma lepida</name>
    <name type="common">Desert woodrat</name>
    <dbReference type="NCBI Taxonomy" id="56216"/>
    <lineage>
        <taxon>Eukaryota</taxon>
        <taxon>Metazoa</taxon>
        <taxon>Chordata</taxon>
        <taxon>Craniata</taxon>
        <taxon>Vertebrata</taxon>
        <taxon>Euteleostomi</taxon>
        <taxon>Mammalia</taxon>
        <taxon>Eutheria</taxon>
        <taxon>Euarchontoglires</taxon>
        <taxon>Glires</taxon>
        <taxon>Rodentia</taxon>
        <taxon>Myomorpha</taxon>
        <taxon>Muroidea</taxon>
        <taxon>Cricetidae</taxon>
        <taxon>Neotominae</taxon>
        <taxon>Neotoma</taxon>
    </lineage>
</organism>
<dbReference type="STRING" id="56216.A0A1A6FYP6"/>
<accession>A0A1A6FYP6</accession>
<comment type="caution">
    <text evidence="2">The sequence shown here is derived from an EMBL/GenBank/DDBJ whole genome shotgun (WGS) entry which is preliminary data.</text>
</comment>
<protein>
    <recommendedName>
        <fullName evidence="4">Genetic suppressor element 1</fullName>
    </recommendedName>
</protein>
<evidence type="ECO:0000313" key="2">
    <source>
        <dbReference type="EMBL" id="OBS58719.1"/>
    </source>
</evidence>
<feature type="compositionally biased region" description="Low complexity" evidence="1">
    <location>
        <begin position="175"/>
        <end position="185"/>
    </location>
</feature>